<dbReference type="GO" id="GO:1902604">
    <property type="term" value="P:p-aminobenzoyl-glutamate transmembrane transport"/>
    <property type="evidence" value="ECO:0007669"/>
    <property type="project" value="InterPro"/>
</dbReference>
<keyword evidence="1" id="KW-0472">Membrane</keyword>
<feature type="transmembrane region" description="Helical" evidence="1">
    <location>
        <begin position="440"/>
        <end position="458"/>
    </location>
</feature>
<name>A0AAU6SY73_UNCXX</name>
<feature type="transmembrane region" description="Helical" evidence="1">
    <location>
        <begin position="261"/>
        <end position="281"/>
    </location>
</feature>
<accession>A0AAU6SY73</accession>
<dbReference type="Pfam" id="PF03806">
    <property type="entry name" value="ABG_transport"/>
    <property type="match status" value="1"/>
</dbReference>
<protein>
    <submittedName>
        <fullName evidence="2">AbgT family transporter</fullName>
    </submittedName>
</protein>
<feature type="transmembrane region" description="Helical" evidence="1">
    <location>
        <begin position="93"/>
        <end position="114"/>
    </location>
</feature>
<dbReference type="PANTHER" id="PTHR30282:SF0">
    <property type="entry name" value="P-AMINOBENZOYL-GLUTAMATE TRANSPORT PROTEIN"/>
    <property type="match status" value="1"/>
</dbReference>
<feature type="transmembrane region" description="Helical" evidence="1">
    <location>
        <begin position="470"/>
        <end position="495"/>
    </location>
</feature>
<dbReference type="EMBL" id="CP095340">
    <property type="protein sequence ID" value="XAG24915.1"/>
    <property type="molecule type" value="Genomic_DNA"/>
</dbReference>
<proteinExistence type="predicted"/>
<feature type="transmembrane region" description="Helical" evidence="1">
    <location>
        <begin position="126"/>
        <end position="151"/>
    </location>
</feature>
<keyword evidence="1" id="KW-1133">Transmembrane helix</keyword>
<dbReference type="AlphaFoldDB" id="A0AAU6SY73"/>
<sequence>MRFSLSMPKSRANRSLFDWIEKWGNRLPHPIVLFILLTVVVLVISKFGSLLGWHYQLPGQPVASVEDLLSEFGLRAWLGGALQAFAAFPPLSIIIVAMIGIGIADASGLIGYAVQRAVRHAGTWQLTATIMLLGLLSNVAGAVGYIVLIPLACRAYLAAKRSALAGLAAAFAGVAGGSHASVFLTTYDVVLSGISTSAAQLVDPMVTVSPLANYYFLTASVGMLVLVGTWISIRVVEPRLARYSCTGFPIEVIPDTRHDKAMFSALGAAMLLVLMMVIATLHPSGWLTPSDPTMFARSEVIKGLPIIVSLTFALSGLVFGFMSGSFKGESDVIKGCQKSMERLGLFLVIIFFASQLIFIFQLSQLSGLLAVTLSELLAWLNVKGPMLVVGLITFSAFLNLFMGSPMVLWSLMAPVFVPSLMLAGLSVDLIQVAFRIGDSVTNIITPLLGYLGLILATAQQYEPKAKLGTLMSMMLPYSIAFFVMWSGLLLLWVYVFHLPLGVV</sequence>
<evidence type="ECO:0000313" key="2">
    <source>
        <dbReference type="EMBL" id="XAG24915.1"/>
    </source>
</evidence>
<feature type="transmembrane region" description="Helical" evidence="1">
    <location>
        <begin position="163"/>
        <end position="184"/>
    </location>
</feature>
<feature type="transmembrane region" description="Helical" evidence="1">
    <location>
        <begin position="408"/>
        <end position="434"/>
    </location>
</feature>
<feature type="transmembrane region" description="Helical" evidence="1">
    <location>
        <begin position="214"/>
        <end position="233"/>
    </location>
</feature>
<feature type="transmembrane region" description="Helical" evidence="1">
    <location>
        <begin position="301"/>
        <end position="322"/>
    </location>
</feature>
<dbReference type="GO" id="GO:0015558">
    <property type="term" value="F:secondary active p-aminobenzoyl-glutamate transmembrane transporter activity"/>
    <property type="evidence" value="ECO:0007669"/>
    <property type="project" value="InterPro"/>
</dbReference>
<dbReference type="InterPro" id="IPR004697">
    <property type="entry name" value="AbgT"/>
</dbReference>
<feature type="transmembrane region" description="Helical" evidence="1">
    <location>
        <begin position="382"/>
        <end position="401"/>
    </location>
</feature>
<gene>
    <name evidence="2" type="ORF">MRM62_01565</name>
</gene>
<reference evidence="2" key="1">
    <citation type="submission" date="2022-03" db="EMBL/GenBank/DDBJ databases">
        <title>Sea Food Isolates.</title>
        <authorList>
            <person name="Li c."/>
        </authorList>
    </citation>
    <scope>NUCLEOTIDE SEQUENCE</scope>
    <source>
        <strain evidence="2">19CA03SA04</strain>
    </source>
</reference>
<feature type="transmembrane region" description="Helical" evidence="1">
    <location>
        <begin position="31"/>
        <end position="52"/>
    </location>
</feature>
<evidence type="ECO:0000256" key="1">
    <source>
        <dbReference type="SAM" id="Phobius"/>
    </source>
</evidence>
<feature type="transmembrane region" description="Helical" evidence="1">
    <location>
        <begin position="343"/>
        <end position="362"/>
    </location>
</feature>
<dbReference type="PANTHER" id="PTHR30282">
    <property type="entry name" value="P-AMINOBENZOYL GLUTAMATE TRANSPORTER"/>
    <property type="match status" value="1"/>
</dbReference>
<organism evidence="2">
    <name type="scientific">bacterium 19CA03SA04</name>
    <dbReference type="NCBI Taxonomy" id="2920698"/>
    <lineage>
        <taxon>Bacteria</taxon>
    </lineage>
</organism>
<keyword evidence="1" id="KW-0812">Transmembrane</keyword>